<evidence type="ECO:0000313" key="1">
    <source>
        <dbReference type="EMBL" id="KAH8986495.1"/>
    </source>
</evidence>
<sequence length="153" mass="16866">MPTQSYVDIMIMVKNVFYCVAKAKVDNPHGNFYPILLGTNHLETFFGLVQTAVGTDANIDILQLGNRASGLTEVALILSLFVLLMWDLGPRCLTLPCITKDTRAGEITSKFDHISPKDWHGDASVARVNLHSCWLLGCQQAIMHIPGAGHIFE</sequence>
<dbReference type="AlphaFoldDB" id="A0AAD4Q8D9"/>
<protein>
    <submittedName>
        <fullName evidence="1">Uncharacterized protein</fullName>
    </submittedName>
</protein>
<evidence type="ECO:0000313" key="2">
    <source>
        <dbReference type="Proteomes" id="UP001201163"/>
    </source>
</evidence>
<proteinExistence type="predicted"/>
<reference evidence="1" key="1">
    <citation type="submission" date="2022-01" db="EMBL/GenBank/DDBJ databases">
        <title>Comparative genomics reveals a dynamic genome evolution in the ectomycorrhizal milk-cap (Lactarius) mushrooms.</title>
        <authorList>
            <consortium name="DOE Joint Genome Institute"/>
            <person name="Lebreton A."/>
            <person name="Tang N."/>
            <person name="Kuo A."/>
            <person name="LaButti K."/>
            <person name="Drula E."/>
            <person name="Barry K."/>
            <person name="Clum A."/>
            <person name="Lipzen A."/>
            <person name="Mousain D."/>
            <person name="Ng V."/>
            <person name="Wang R."/>
            <person name="Wang X."/>
            <person name="Dai Y."/>
            <person name="Henrissat B."/>
            <person name="Grigoriev I.V."/>
            <person name="Guerin-Laguette A."/>
            <person name="Yu F."/>
            <person name="Martin F.M."/>
        </authorList>
    </citation>
    <scope>NUCLEOTIDE SEQUENCE</scope>
    <source>
        <strain evidence="1">QP</strain>
    </source>
</reference>
<dbReference type="Proteomes" id="UP001201163">
    <property type="component" value="Unassembled WGS sequence"/>
</dbReference>
<name>A0AAD4Q8D9_9AGAM</name>
<accession>A0AAD4Q8D9</accession>
<dbReference type="EMBL" id="JAKELL010000054">
    <property type="protein sequence ID" value="KAH8986495.1"/>
    <property type="molecule type" value="Genomic_DNA"/>
</dbReference>
<gene>
    <name evidence="1" type="ORF">EDB92DRAFT_1786657</name>
</gene>
<comment type="caution">
    <text evidence="1">The sequence shown here is derived from an EMBL/GenBank/DDBJ whole genome shotgun (WGS) entry which is preliminary data.</text>
</comment>
<feature type="non-terminal residue" evidence="1">
    <location>
        <position position="153"/>
    </location>
</feature>
<keyword evidence="2" id="KW-1185">Reference proteome</keyword>
<organism evidence="1 2">
    <name type="scientific">Lactarius akahatsu</name>
    <dbReference type="NCBI Taxonomy" id="416441"/>
    <lineage>
        <taxon>Eukaryota</taxon>
        <taxon>Fungi</taxon>
        <taxon>Dikarya</taxon>
        <taxon>Basidiomycota</taxon>
        <taxon>Agaricomycotina</taxon>
        <taxon>Agaricomycetes</taxon>
        <taxon>Russulales</taxon>
        <taxon>Russulaceae</taxon>
        <taxon>Lactarius</taxon>
    </lineage>
</organism>